<keyword evidence="4" id="KW-0819">tRNA processing</keyword>
<organism evidence="9 10">
    <name type="scientific">Linnemannia gamsii</name>
    <dbReference type="NCBI Taxonomy" id="64522"/>
    <lineage>
        <taxon>Eukaryota</taxon>
        <taxon>Fungi</taxon>
        <taxon>Fungi incertae sedis</taxon>
        <taxon>Mucoromycota</taxon>
        <taxon>Mortierellomycotina</taxon>
        <taxon>Mortierellomycetes</taxon>
        <taxon>Mortierellales</taxon>
        <taxon>Mortierellaceae</taxon>
        <taxon>Linnemannia</taxon>
    </lineage>
</organism>
<dbReference type="SUPFAM" id="SSF81383">
    <property type="entry name" value="F-box domain"/>
    <property type="match status" value="1"/>
</dbReference>
<comment type="catalytic activity">
    <reaction evidence="6">
        <text>a uridine in tRNA + S-adenosyl-L-methionine = a 3-[(3S)-3-amino-3-carboxypropyl]uridine in tRNA + S-methyl-5'-thioadenosine + H(+)</text>
        <dbReference type="Rhea" id="RHEA:62432"/>
        <dbReference type="Rhea" id="RHEA-COMP:13339"/>
        <dbReference type="Rhea" id="RHEA-COMP:16092"/>
        <dbReference type="ChEBI" id="CHEBI:15378"/>
        <dbReference type="ChEBI" id="CHEBI:17509"/>
        <dbReference type="ChEBI" id="CHEBI:59789"/>
        <dbReference type="ChEBI" id="CHEBI:65315"/>
        <dbReference type="ChEBI" id="CHEBI:82930"/>
        <dbReference type="EC" id="2.5.1.25"/>
    </reaction>
</comment>
<accession>A0A9P6QQ81</accession>
<feature type="region of interest" description="Disordered" evidence="7">
    <location>
        <begin position="52"/>
        <end position="75"/>
    </location>
</feature>
<evidence type="ECO:0000256" key="5">
    <source>
        <dbReference type="ARBA" id="ARBA00034489"/>
    </source>
</evidence>
<evidence type="ECO:0000313" key="10">
    <source>
        <dbReference type="Proteomes" id="UP000823405"/>
    </source>
</evidence>
<protein>
    <recommendedName>
        <fullName evidence="1">tRNA-uridine aminocarboxypropyltransferase</fullName>
        <ecNumber evidence="1">2.5.1.25</ecNumber>
    </recommendedName>
</protein>
<dbReference type="InterPro" id="IPR039262">
    <property type="entry name" value="DTWD2/TAPT"/>
</dbReference>
<dbReference type="SMART" id="SM01144">
    <property type="entry name" value="DTW"/>
    <property type="match status" value="1"/>
</dbReference>
<dbReference type="Pfam" id="PF03942">
    <property type="entry name" value="DTW"/>
    <property type="match status" value="1"/>
</dbReference>
<dbReference type="InterPro" id="IPR036047">
    <property type="entry name" value="F-box-like_dom_sf"/>
</dbReference>
<keyword evidence="10" id="KW-1185">Reference proteome</keyword>
<dbReference type="InterPro" id="IPR005636">
    <property type="entry name" value="DTW"/>
</dbReference>
<keyword evidence="2" id="KW-0808">Transferase</keyword>
<evidence type="ECO:0000256" key="4">
    <source>
        <dbReference type="ARBA" id="ARBA00022694"/>
    </source>
</evidence>
<dbReference type="EMBL" id="JAAAIN010002540">
    <property type="protein sequence ID" value="KAG0292186.1"/>
    <property type="molecule type" value="Genomic_DNA"/>
</dbReference>
<comment type="similarity">
    <text evidence="5">Belongs to the TDD superfamily. DTWD2 family.</text>
</comment>
<comment type="caution">
    <text evidence="9">The sequence shown here is derived from an EMBL/GenBank/DDBJ whole genome shotgun (WGS) entry which is preliminary data.</text>
</comment>
<proteinExistence type="inferred from homology"/>
<feature type="domain" description="DTW" evidence="8">
    <location>
        <begin position="82"/>
        <end position="431"/>
    </location>
</feature>
<dbReference type="Gene3D" id="1.20.1280.50">
    <property type="match status" value="1"/>
</dbReference>
<sequence length="436" mass="49414">MSESSVKLIDLPDQILLRIFSFIAAAPEQDPVADAIPSEQDLSQQNLSTSCNDISTTEADKPPTKQKNAHKKKKSRIAGLGARTLCRLCCCSQRFNHLASADQLWQGLTLARFPDRHWPTTDQKSLDTIRVRREHQLKLLAPSIDSLTQHGSPEQQGETNGATDQLQNQESDERDEEGQNKKQKRTKFYSRFEQRAHRRKFASLDPELRFTPLAWTNTFWTWKRTFFGNCRFVESKDVSTPNRIDKTLDDPNCTPLLLYPSHAAVDIQTLVSTDSSTSTSSTRYFCQDCTHPHEQTSADTGAKAELVALEQDQSKDNNETPSPYPYKLIIALDGSWSHAKIMYRCNPRLQQLTQIKFPNPPQSIYHELKPEPKVTYTSTAEAVSQAVALLGWPTGATNMSSTPDRTDAELLHEDIIRPLKKMIEIQDTIQDQQKCQ</sequence>
<evidence type="ECO:0000256" key="6">
    <source>
        <dbReference type="ARBA" id="ARBA00048718"/>
    </source>
</evidence>
<dbReference type="GO" id="GO:0016432">
    <property type="term" value="F:tRNA-uridine aminocarboxypropyltransferase activity"/>
    <property type="evidence" value="ECO:0007669"/>
    <property type="project" value="UniProtKB-EC"/>
</dbReference>
<dbReference type="EC" id="2.5.1.25" evidence="1"/>
<gene>
    <name evidence="9" type="ORF">BGZ97_005674</name>
</gene>
<feature type="compositionally biased region" description="Polar residues" evidence="7">
    <location>
        <begin position="145"/>
        <end position="169"/>
    </location>
</feature>
<reference evidence="9" key="1">
    <citation type="journal article" date="2020" name="Fungal Divers.">
        <title>Resolving the Mortierellaceae phylogeny through synthesis of multi-gene phylogenetics and phylogenomics.</title>
        <authorList>
            <person name="Vandepol N."/>
            <person name="Liber J."/>
            <person name="Desiro A."/>
            <person name="Na H."/>
            <person name="Kennedy M."/>
            <person name="Barry K."/>
            <person name="Grigoriev I.V."/>
            <person name="Miller A.N."/>
            <person name="O'Donnell K."/>
            <person name="Stajich J.E."/>
            <person name="Bonito G."/>
        </authorList>
    </citation>
    <scope>NUCLEOTIDE SEQUENCE</scope>
    <source>
        <strain evidence="9">NVP60</strain>
    </source>
</reference>
<dbReference type="AlphaFoldDB" id="A0A9P6QQ81"/>
<keyword evidence="3" id="KW-0949">S-adenosyl-L-methionine</keyword>
<dbReference type="OrthoDB" id="408541at2759"/>
<evidence type="ECO:0000259" key="8">
    <source>
        <dbReference type="SMART" id="SM01144"/>
    </source>
</evidence>
<evidence type="ECO:0000313" key="9">
    <source>
        <dbReference type="EMBL" id="KAG0292186.1"/>
    </source>
</evidence>
<name>A0A9P6QQ81_9FUNG</name>
<dbReference type="PANTHER" id="PTHR21392">
    <property type="entry name" value="TRNA-URIDINE AMINOCARBOXYPROPYLTRANSFERASE 2"/>
    <property type="match status" value="1"/>
</dbReference>
<dbReference type="Proteomes" id="UP000823405">
    <property type="component" value="Unassembled WGS sequence"/>
</dbReference>
<feature type="region of interest" description="Disordered" evidence="7">
    <location>
        <begin position="143"/>
        <end position="189"/>
    </location>
</feature>
<evidence type="ECO:0000256" key="2">
    <source>
        <dbReference type="ARBA" id="ARBA00022679"/>
    </source>
</evidence>
<evidence type="ECO:0000256" key="7">
    <source>
        <dbReference type="SAM" id="MobiDB-lite"/>
    </source>
</evidence>
<dbReference type="PANTHER" id="PTHR21392:SF0">
    <property type="entry name" value="TRNA-URIDINE AMINOCARBOXYPROPYLTRANSFERASE 2"/>
    <property type="match status" value="1"/>
</dbReference>
<evidence type="ECO:0000256" key="1">
    <source>
        <dbReference type="ARBA" id="ARBA00012386"/>
    </source>
</evidence>
<dbReference type="GO" id="GO:0008033">
    <property type="term" value="P:tRNA processing"/>
    <property type="evidence" value="ECO:0007669"/>
    <property type="project" value="UniProtKB-KW"/>
</dbReference>
<evidence type="ECO:0000256" key="3">
    <source>
        <dbReference type="ARBA" id="ARBA00022691"/>
    </source>
</evidence>